<dbReference type="InterPro" id="IPR003661">
    <property type="entry name" value="HisK_dim/P_dom"/>
</dbReference>
<sequence>MDNQSGGNTPIDADTRRSAWLFALYRVFVAAVLLLLGLFPDTPLGLHLVTPQFYAVIATAYLAFALVAAAFAWRCTHNPDTTSLTRIALIGGAGDGIGLIALLIVSGGVGTGIGLLLVPALVAAVLLSSARFALTLAAIATLTLLLAEGVSALFLHPADTAITQAGLLGATLFAAGLLARQFARRAGETRAQVERQEADLANLAELNAQIIARMSAGVIAVDPDGYIRSINEAARRLLPPRPGRHLSSLSPSVARVIRDWQRNGMPTTSQQLPGDRDQPALRIRLAPLGDRGDQGSLLILEDAAELQRQAQAGKLQALGRLTASIAHEIRNPLGAISHSAQLLGESPDLKPHDQRLLDIINNQSKRVNELISNVLSLSRRDAGGRERLNLQETLDRFAEEFCGALQLPRETLHARIEPADSEIQFDPSQLNQILWNLCSNARIHGGHDQPDSPPIVLRGGAGQVARVVSLDVIDAGPGISAEQEKDLFEPFVSGRAGGTGLGLYISRMLCENNGASLEYVHTPIGGCFRILFAPLETDSPKEQGA</sequence>
<dbReference type="InterPro" id="IPR005467">
    <property type="entry name" value="His_kinase_dom"/>
</dbReference>
<dbReference type="Gene3D" id="3.30.450.20">
    <property type="entry name" value="PAS domain"/>
    <property type="match status" value="1"/>
</dbReference>
<evidence type="ECO:0000256" key="5">
    <source>
        <dbReference type="SAM" id="Phobius"/>
    </source>
</evidence>
<dbReference type="Pfam" id="PF25323">
    <property type="entry name" value="6TM_PilS"/>
    <property type="match status" value="1"/>
</dbReference>
<dbReference type="Gene3D" id="1.10.287.130">
    <property type="match status" value="1"/>
</dbReference>
<dbReference type="OrthoDB" id="9815750at2"/>
<dbReference type="EMBL" id="CP011367">
    <property type="protein sequence ID" value="AKJ94400.1"/>
    <property type="molecule type" value="Genomic_DNA"/>
</dbReference>
<proteinExistence type="predicted"/>
<dbReference type="InterPro" id="IPR003594">
    <property type="entry name" value="HATPase_dom"/>
</dbReference>
<feature type="transmembrane region" description="Helical" evidence="5">
    <location>
        <begin position="161"/>
        <end position="179"/>
    </location>
</feature>
<protein>
    <recommendedName>
        <fullName evidence="2">histidine kinase</fullName>
        <ecNumber evidence="2">2.7.13.3</ecNumber>
    </recommendedName>
</protein>
<dbReference type="KEGG" id="tvr:TVD_02990"/>
<dbReference type="Pfam" id="PF02518">
    <property type="entry name" value="HATPase_c"/>
    <property type="match status" value="1"/>
</dbReference>
<evidence type="ECO:0000313" key="8">
    <source>
        <dbReference type="Proteomes" id="UP000064201"/>
    </source>
</evidence>
<dbReference type="InterPro" id="IPR035965">
    <property type="entry name" value="PAS-like_dom_sf"/>
</dbReference>
<dbReference type="SMART" id="SM00387">
    <property type="entry name" value="HATPase_c"/>
    <property type="match status" value="1"/>
</dbReference>
<dbReference type="SUPFAM" id="SSF55874">
    <property type="entry name" value="ATPase domain of HSP90 chaperone/DNA topoisomerase II/histidine kinase"/>
    <property type="match status" value="1"/>
</dbReference>
<dbReference type="PANTHER" id="PTHR43065">
    <property type="entry name" value="SENSOR HISTIDINE KINASE"/>
    <property type="match status" value="1"/>
</dbReference>
<dbReference type="SMART" id="SM00388">
    <property type="entry name" value="HisKA"/>
    <property type="match status" value="1"/>
</dbReference>
<dbReference type="PROSITE" id="PS50109">
    <property type="entry name" value="HIS_KIN"/>
    <property type="match status" value="1"/>
</dbReference>
<reference evidence="7 8" key="1">
    <citation type="submission" date="2015-04" db="EMBL/GenBank/DDBJ databases">
        <title>Complete Sequence for the Genome of the Thioalkalivibrio versutus D301.</title>
        <authorList>
            <person name="Mu T."/>
            <person name="Zhou J."/>
            <person name="Xu X."/>
        </authorList>
    </citation>
    <scope>NUCLEOTIDE SEQUENCE [LARGE SCALE GENOMIC DNA]</scope>
    <source>
        <strain evidence="7 8">D301</strain>
    </source>
</reference>
<dbReference type="SUPFAM" id="SSF55785">
    <property type="entry name" value="PYP-like sensor domain (PAS domain)"/>
    <property type="match status" value="1"/>
</dbReference>
<feature type="transmembrane region" description="Helical" evidence="5">
    <location>
        <begin position="20"/>
        <end position="40"/>
    </location>
</feature>
<dbReference type="PATRIC" id="fig|106634.4.peg.610"/>
<comment type="catalytic activity">
    <reaction evidence="1">
        <text>ATP + protein L-histidine = ADP + protein N-phospho-L-histidine.</text>
        <dbReference type="EC" id="2.7.13.3"/>
    </reaction>
</comment>
<dbReference type="Gene3D" id="3.30.565.10">
    <property type="entry name" value="Histidine kinase-like ATPase, C-terminal domain"/>
    <property type="match status" value="1"/>
</dbReference>
<evidence type="ECO:0000256" key="1">
    <source>
        <dbReference type="ARBA" id="ARBA00000085"/>
    </source>
</evidence>
<evidence type="ECO:0000256" key="3">
    <source>
        <dbReference type="ARBA" id="ARBA00022553"/>
    </source>
</evidence>
<dbReference type="GO" id="GO:0000155">
    <property type="term" value="F:phosphorelay sensor kinase activity"/>
    <property type="evidence" value="ECO:0007669"/>
    <property type="project" value="InterPro"/>
</dbReference>
<evidence type="ECO:0000313" key="7">
    <source>
        <dbReference type="EMBL" id="AKJ94400.1"/>
    </source>
</evidence>
<keyword evidence="8" id="KW-1185">Reference proteome</keyword>
<feature type="transmembrane region" description="Helical" evidence="5">
    <location>
        <begin position="52"/>
        <end position="72"/>
    </location>
</feature>
<dbReference type="InterPro" id="IPR004358">
    <property type="entry name" value="Sig_transdc_His_kin-like_C"/>
</dbReference>
<feature type="transmembrane region" description="Helical" evidence="5">
    <location>
        <begin position="134"/>
        <end position="155"/>
    </location>
</feature>
<feature type="coiled-coil region" evidence="4">
    <location>
        <begin position="186"/>
        <end position="213"/>
    </location>
</feature>
<keyword evidence="4" id="KW-0175">Coiled coil</keyword>
<dbReference type="PRINTS" id="PR00344">
    <property type="entry name" value="BCTRLSENSOR"/>
</dbReference>
<dbReference type="Proteomes" id="UP000064201">
    <property type="component" value="Chromosome"/>
</dbReference>
<keyword evidence="5" id="KW-0472">Membrane</keyword>
<gene>
    <name evidence="7" type="ORF">TVD_02990</name>
</gene>
<dbReference type="PANTHER" id="PTHR43065:SF52">
    <property type="entry name" value="SENSOR PROTEIN KINASE PILS"/>
    <property type="match status" value="1"/>
</dbReference>
<dbReference type="InterPro" id="IPR036890">
    <property type="entry name" value="HATPase_C_sf"/>
</dbReference>
<keyword evidence="7" id="KW-0418">Kinase</keyword>
<accession>A0A0G3FZJ6</accession>
<dbReference type="RefSeq" id="WP_047250781.1">
    <property type="nucleotide sequence ID" value="NZ_CP011367.1"/>
</dbReference>
<evidence type="ECO:0000256" key="4">
    <source>
        <dbReference type="SAM" id="Coils"/>
    </source>
</evidence>
<keyword evidence="5" id="KW-1133">Transmembrane helix</keyword>
<keyword evidence="5" id="KW-0812">Transmembrane</keyword>
<dbReference type="CDD" id="cd00082">
    <property type="entry name" value="HisKA"/>
    <property type="match status" value="1"/>
</dbReference>
<evidence type="ECO:0000256" key="2">
    <source>
        <dbReference type="ARBA" id="ARBA00012438"/>
    </source>
</evidence>
<keyword evidence="7" id="KW-0808">Transferase</keyword>
<keyword evidence="3" id="KW-0597">Phosphoprotein</keyword>
<dbReference type="Pfam" id="PF00512">
    <property type="entry name" value="HisKA"/>
    <property type="match status" value="1"/>
</dbReference>
<dbReference type="EC" id="2.7.13.3" evidence="2"/>
<dbReference type="AlphaFoldDB" id="A0A0G3FZJ6"/>
<name>A0A0G3FZJ6_9GAMM</name>
<dbReference type="InterPro" id="IPR036097">
    <property type="entry name" value="HisK_dim/P_sf"/>
</dbReference>
<feature type="domain" description="Histidine kinase" evidence="6">
    <location>
        <begin position="324"/>
        <end position="537"/>
    </location>
</feature>
<organism evidence="7 8">
    <name type="scientific">Thioalkalivibrio versutus</name>
    <dbReference type="NCBI Taxonomy" id="106634"/>
    <lineage>
        <taxon>Bacteria</taxon>
        <taxon>Pseudomonadati</taxon>
        <taxon>Pseudomonadota</taxon>
        <taxon>Gammaproteobacteria</taxon>
        <taxon>Chromatiales</taxon>
        <taxon>Ectothiorhodospiraceae</taxon>
        <taxon>Thioalkalivibrio</taxon>
    </lineage>
</organism>
<evidence type="ECO:0000259" key="6">
    <source>
        <dbReference type="PROSITE" id="PS50109"/>
    </source>
</evidence>
<dbReference type="SUPFAM" id="SSF47384">
    <property type="entry name" value="Homodimeric domain of signal transducing histidine kinase"/>
    <property type="match status" value="1"/>
</dbReference>
<dbReference type="STRING" id="106634.TVD_02990"/>